<dbReference type="AlphaFoldDB" id="A0AAN6D2X8"/>
<comment type="caution">
    <text evidence="1">The sequence shown here is derived from an EMBL/GenBank/DDBJ whole genome shotgun (WGS) entry which is preliminary data.</text>
</comment>
<name>A0AAN6D2X8_9ASCO</name>
<dbReference type="Proteomes" id="UP000738402">
    <property type="component" value="Unassembled WGS sequence"/>
</dbReference>
<evidence type="ECO:0000313" key="2">
    <source>
        <dbReference type="Proteomes" id="UP000738402"/>
    </source>
</evidence>
<sequence>MDHLMQDFLKGWPLAETCTAGYVGNWTKNGTILGPWCNGYHKTMWATVKTCRGGRLALSNCVALAVFAVNSSMKSVLVPRLRPPTQKLYKTGAYFPAGEDRPLE</sequence>
<organism evidence="1 2">
    <name type="scientific">Ogataea haglerorum</name>
    <dbReference type="NCBI Taxonomy" id="1937702"/>
    <lineage>
        <taxon>Eukaryota</taxon>
        <taxon>Fungi</taxon>
        <taxon>Dikarya</taxon>
        <taxon>Ascomycota</taxon>
        <taxon>Saccharomycotina</taxon>
        <taxon>Pichiomycetes</taxon>
        <taxon>Pichiales</taxon>
        <taxon>Pichiaceae</taxon>
        <taxon>Ogataea</taxon>
    </lineage>
</organism>
<protein>
    <submittedName>
        <fullName evidence="1">Uncharacterized protein</fullName>
    </submittedName>
</protein>
<gene>
    <name evidence="1" type="ORF">KL933_003800</name>
</gene>
<proteinExistence type="predicted"/>
<dbReference type="EMBL" id="JAHLUH010000011">
    <property type="protein sequence ID" value="KAG7725752.1"/>
    <property type="molecule type" value="Genomic_DNA"/>
</dbReference>
<evidence type="ECO:0000313" key="1">
    <source>
        <dbReference type="EMBL" id="KAG7725752.1"/>
    </source>
</evidence>
<accession>A0AAN6D2X8</accession>
<reference evidence="1" key="1">
    <citation type="journal article" date="2021" name="G3 (Bethesda)">
        <title>Genomic diversity, chromosomal rearrangements, and interspecies hybridization in the ogataea polymorpha species complex.</title>
        <authorList>
            <person name="Hanson S.J."/>
            <person name="Cinneide E.O."/>
            <person name="Salzberg L.I."/>
            <person name="Wolfe K.H."/>
            <person name="McGowan J."/>
            <person name="Fitzpatrick D.A."/>
            <person name="Matlin K."/>
        </authorList>
    </citation>
    <scope>NUCLEOTIDE SEQUENCE</scope>
    <source>
        <strain evidence="1">83-405-1</strain>
    </source>
</reference>